<gene>
    <name evidence="3" type="ORF">X975_15056</name>
</gene>
<proteinExistence type="predicted"/>
<feature type="transmembrane region" description="Helical" evidence="2">
    <location>
        <begin position="129"/>
        <end position="150"/>
    </location>
</feature>
<dbReference type="Proteomes" id="UP000054359">
    <property type="component" value="Unassembled WGS sequence"/>
</dbReference>
<feature type="region of interest" description="Disordered" evidence="1">
    <location>
        <begin position="181"/>
        <end position="211"/>
    </location>
</feature>
<dbReference type="EMBL" id="KK114286">
    <property type="protein sequence ID" value="KFM62086.1"/>
    <property type="molecule type" value="Genomic_DNA"/>
</dbReference>
<keyword evidence="2" id="KW-1133">Transmembrane helix</keyword>
<reference evidence="3 4" key="1">
    <citation type="submission" date="2013-11" db="EMBL/GenBank/DDBJ databases">
        <title>Genome sequencing of Stegodyphus mimosarum.</title>
        <authorList>
            <person name="Bechsgaard J."/>
        </authorList>
    </citation>
    <scope>NUCLEOTIDE SEQUENCE [LARGE SCALE GENOMIC DNA]</scope>
</reference>
<dbReference type="STRING" id="407821.A0A087TAE7"/>
<dbReference type="OrthoDB" id="44061at2759"/>
<dbReference type="OMA" id="MERVKWI"/>
<evidence type="ECO:0000256" key="1">
    <source>
        <dbReference type="SAM" id="MobiDB-lite"/>
    </source>
</evidence>
<dbReference type="AlphaFoldDB" id="A0A087TAE7"/>
<evidence type="ECO:0000313" key="3">
    <source>
        <dbReference type="EMBL" id="KFM62086.1"/>
    </source>
</evidence>
<keyword evidence="4" id="KW-1185">Reference proteome</keyword>
<keyword evidence="2" id="KW-0812">Transmembrane</keyword>
<accession>A0A087TAE7</accession>
<feature type="transmembrane region" description="Helical" evidence="2">
    <location>
        <begin position="49"/>
        <end position="74"/>
    </location>
</feature>
<feature type="compositionally biased region" description="Low complexity" evidence="1">
    <location>
        <begin position="183"/>
        <end position="196"/>
    </location>
</feature>
<name>A0A087TAE7_STEMI</name>
<sequence length="211" mass="23663">MHCECVCLGENLKCVPLSEEDYHAAGFQGSLPVLTAKPPYKTWFAQHPILAFFSTFLNLIILGFIKAALGALGFTAIGTLGLKSCVYQPKTLEKYSEPELKDLDVLYDTEHYPIHPDTMERVKWIRDQTLFALNVCFFFVWPFLAIKECLRKAKMARKQKKGLVDDISSFGKDEMHVSDIKLTTGSDTDSGSPSDDLNLSPQTDKLPLDLP</sequence>
<feature type="non-terminal residue" evidence="3">
    <location>
        <position position="211"/>
    </location>
</feature>
<organism evidence="3 4">
    <name type="scientific">Stegodyphus mimosarum</name>
    <name type="common">African social velvet spider</name>
    <dbReference type="NCBI Taxonomy" id="407821"/>
    <lineage>
        <taxon>Eukaryota</taxon>
        <taxon>Metazoa</taxon>
        <taxon>Ecdysozoa</taxon>
        <taxon>Arthropoda</taxon>
        <taxon>Chelicerata</taxon>
        <taxon>Arachnida</taxon>
        <taxon>Araneae</taxon>
        <taxon>Araneomorphae</taxon>
        <taxon>Entelegynae</taxon>
        <taxon>Eresoidea</taxon>
        <taxon>Eresidae</taxon>
        <taxon>Stegodyphus</taxon>
    </lineage>
</organism>
<evidence type="ECO:0000313" key="4">
    <source>
        <dbReference type="Proteomes" id="UP000054359"/>
    </source>
</evidence>
<protein>
    <submittedName>
        <fullName evidence="3">Uncharacterized protein</fullName>
    </submittedName>
</protein>
<keyword evidence="2" id="KW-0472">Membrane</keyword>
<evidence type="ECO:0000256" key="2">
    <source>
        <dbReference type="SAM" id="Phobius"/>
    </source>
</evidence>